<dbReference type="AlphaFoldDB" id="A0A6A6QWB0"/>
<dbReference type="OrthoDB" id="2150604at2759"/>
<evidence type="ECO:0000256" key="1">
    <source>
        <dbReference type="SAM" id="MobiDB-lite"/>
    </source>
</evidence>
<keyword evidence="2" id="KW-1133">Transmembrane helix</keyword>
<dbReference type="Proteomes" id="UP000799750">
    <property type="component" value="Unassembled WGS sequence"/>
</dbReference>
<accession>A0A6A6QWB0</accession>
<keyword evidence="2" id="KW-0472">Membrane</keyword>
<proteinExistence type="predicted"/>
<reference evidence="3" key="1">
    <citation type="journal article" date="2020" name="Stud. Mycol.">
        <title>101 Dothideomycetes genomes: a test case for predicting lifestyles and emergence of pathogens.</title>
        <authorList>
            <person name="Haridas S."/>
            <person name="Albert R."/>
            <person name="Binder M."/>
            <person name="Bloem J."/>
            <person name="Labutti K."/>
            <person name="Salamov A."/>
            <person name="Andreopoulos B."/>
            <person name="Baker S."/>
            <person name="Barry K."/>
            <person name="Bills G."/>
            <person name="Bluhm B."/>
            <person name="Cannon C."/>
            <person name="Castanera R."/>
            <person name="Culley D."/>
            <person name="Daum C."/>
            <person name="Ezra D."/>
            <person name="Gonzalez J."/>
            <person name="Henrissat B."/>
            <person name="Kuo A."/>
            <person name="Liang C."/>
            <person name="Lipzen A."/>
            <person name="Lutzoni F."/>
            <person name="Magnuson J."/>
            <person name="Mondo S."/>
            <person name="Nolan M."/>
            <person name="Ohm R."/>
            <person name="Pangilinan J."/>
            <person name="Park H.-J."/>
            <person name="Ramirez L."/>
            <person name="Alfaro M."/>
            <person name="Sun H."/>
            <person name="Tritt A."/>
            <person name="Yoshinaga Y."/>
            <person name="Zwiers L.-H."/>
            <person name="Turgeon B."/>
            <person name="Goodwin S."/>
            <person name="Spatafora J."/>
            <person name="Crous P."/>
            <person name="Grigoriev I."/>
        </authorList>
    </citation>
    <scope>NUCLEOTIDE SEQUENCE</scope>
    <source>
        <strain evidence="3">CBS 269.34</strain>
    </source>
</reference>
<feature type="transmembrane region" description="Helical" evidence="2">
    <location>
        <begin position="174"/>
        <end position="197"/>
    </location>
</feature>
<feature type="transmembrane region" description="Helical" evidence="2">
    <location>
        <begin position="217"/>
        <end position="239"/>
    </location>
</feature>
<dbReference type="EMBL" id="MU004187">
    <property type="protein sequence ID" value="KAF2496715.1"/>
    <property type="molecule type" value="Genomic_DNA"/>
</dbReference>
<organism evidence="3 4">
    <name type="scientific">Lophium mytilinum</name>
    <dbReference type="NCBI Taxonomy" id="390894"/>
    <lineage>
        <taxon>Eukaryota</taxon>
        <taxon>Fungi</taxon>
        <taxon>Dikarya</taxon>
        <taxon>Ascomycota</taxon>
        <taxon>Pezizomycotina</taxon>
        <taxon>Dothideomycetes</taxon>
        <taxon>Pleosporomycetidae</taxon>
        <taxon>Mytilinidiales</taxon>
        <taxon>Mytilinidiaceae</taxon>
        <taxon>Lophium</taxon>
    </lineage>
</organism>
<feature type="transmembrane region" description="Helical" evidence="2">
    <location>
        <begin position="113"/>
        <end position="134"/>
    </location>
</feature>
<feature type="transmembrane region" description="Helical" evidence="2">
    <location>
        <begin position="81"/>
        <end position="101"/>
    </location>
</feature>
<feature type="compositionally biased region" description="Polar residues" evidence="1">
    <location>
        <begin position="1"/>
        <end position="13"/>
    </location>
</feature>
<gene>
    <name evidence="3" type="ORF">BU16DRAFT_525861</name>
</gene>
<protein>
    <submittedName>
        <fullName evidence="3">Uncharacterized protein</fullName>
    </submittedName>
</protein>
<feature type="region of interest" description="Disordered" evidence="1">
    <location>
        <begin position="1"/>
        <end position="24"/>
    </location>
</feature>
<keyword evidence="2" id="KW-0812">Transmembrane</keyword>
<name>A0A6A6QWB0_9PEZI</name>
<evidence type="ECO:0000313" key="4">
    <source>
        <dbReference type="Proteomes" id="UP000799750"/>
    </source>
</evidence>
<evidence type="ECO:0000313" key="3">
    <source>
        <dbReference type="EMBL" id="KAF2496715.1"/>
    </source>
</evidence>
<keyword evidence="4" id="KW-1185">Reference proteome</keyword>
<evidence type="ECO:0000256" key="2">
    <source>
        <dbReference type="SAM" id="Phobius"/>
    </source>
</evidence>
<sequence length="244" mass="26887">MAPNDNPNETSPMLESGERDTRKSVKTSLSRTASIIHFFLGGIVSPDAVAYEPIEILLNTEDEKERDELTRQWRNHKLEELNFVGIVSALLAGVLTSTGSWPNILPNGGPNPVSVRATFYAGIILALFSLLTSASQTIRLHRMSAHRDAPLRIRRLLRGPHGHPRKAQIYAWQLPVAFLTAAVVCMVVGMFMLVWSATAGWREAGEEGWWNENSKMAVAFTVVAVASIGAFLAGHYSLYEDGED</sequence>